<proteinExistence type="inferred from homology"/>
<evidence type="ECO:0000256" key="1">
    <source>
        <dbReference type="ARBA" id="ARBA00004429"/>
    </source>
</evidence>
<evidence type="ECO:0000256" key="4">
    <source>
        <dbReference type="ARBA" id="ARBA00022519"/>
    </source>
</evidence>
<keyword evidence="7 9" id="KW-0472">Membrane</keyword>
<keyword evidence="4 9" id="KW-0997">Cell inner membrane</keyword>
<comment type="similarity">
    <text evidence="8 9">Belongs to the TRAP transporter small permease family.</text>
</comment>
<evidence type="ECO:0000259" key="10">
    <source>
        <dbReference type="Pfam" id="PF04290"/>
    </source>
</evidence>
<keyword evidence="6 9" id="KW-1133">Transmembrane helix</keyword>
<feature type="transmembrane region" description="Helical" evidence="9">
    <location>
        <begin position="26"/>
        <end position="44"/>
    </location>
</feature>
<dbReference type="InterPro" id="IPR007387">
    <property type="entry name" value="TRAP_DctQ"/>
</dbReference>
<dbReference type="PANTHER" id="PTHR35011:SF2">
    <property type="entry name" value="2,3-DIKETO-L-GULONATE TRAP TRANSPORTER SMALL PERMEASE PROTEIN YIAM"/>
    <property type="match status" value="1"/>
</dbReference>
<evidence type="ECO:0000256" key="9">
    <source>
        <dbReference type="RuleBase" id="RU369079"/>
    </source>
</evidence>
<comment type="function">
    <text evidence="9">Part of the tripartite ATP-independent periplasmic (TRAP) transport system.</text>
</comment>
<feature type="domain" description="Tripartite ATP-independent periplasmic transporters DctQ component" evidence="10">
    <location>
        <begin position="30"/>
        <end position="157"/>
    </location>
</feature>
<dbReference type="EMBL" id="JBHTMU010000011">
    <property type="protein sequence ID" value="MFD1342458.1"/>
    <property type="molecule type" value="Genomic_DNA"/>
</dbReference>
<keyword evidence="3" id="KW-1003">Cell membrane</keyword>
<gene>
    <name evidence="11" type="ORF">ACFQ4E_08515</name>
</gene>
<protein>
    <recommendedName>
        <fullName evidence="9">TRAP transporter small permease protein</fullName>
    </recommendedName>
</protein>
<accession>A0ABW3ZHP5</accession>
<name>A0ABW3ZHP5_9RHOB</name>
<evidence type="ECO:0000256" key="2">
    <source>
        <dbReference type="ARBA" id="ARBA00022448"/>
    </source>
</evidence>
<dbReference type="Proteomes" id="UP001597135">
    <property type="component" value="Unassembled WGS sequence"/>
</dbReference>
<sequence length="167" mass="17789">MTAAFGALVALNTAIARICTALISGLLGVLVVTMMLSVIMRYVFTSPLSWSDDLSLICLVWMTLLGLAAGMRAGHLAIEGLVQALPLPLAKLVNLAIHAAVLLLAVLVVHYGVAFVKQGMARIVPSMDWLRQGYIYAAIPVGFALIIPFCIEGALSQFLAPREREAA</sequence>
<keyword evidence="2 9" id="KW-0813">Transport</keyword>
<evidence type="ECO:0000256" key="7">
    <source>
        <dbReference type="ARBA" id="ARBA00023136"/>
    </source>
</evidence>
<dbReference type="Pfam" id="PF04290">
    <property type="entry name" value="DctQ"/>
    <property type="match status" value="1"/>
</dbReference>
<organism evidence="11 12">
    <name type="scientific">Litorisediminicola beolgyonensis</name>
    <dbReference type="NCBI Taxonomy" id="1173614"/>
    <lineage>
        <taxon>Bacteria</taxon>
        <taxon>Pseudomonadati</taxon>
        <taxon>Pseudomonadota</taxon>
        <taxon>Alphaproteobacteria</taxon>
        <taxon>Rhodobacterales</taxon>
        <taxon>Paracoccaceae</taxon>
        <taxon>Litorisediminicola</taxon>
    </lineage>
</organism>
<comment type="caution">
    <text evidence="11">The sequence shown here is derived from an EMBL/GenBank/DDBJ whole genome shotgun (WGS) entry which is preliminary data.</text>
</comment>
<evidence type="ECO:0000256" key="8">
    <source>
        <dbReference type="ARBA" id="ARBA00038436"/>
    </source>
</evidence>
<dbReference type="PANTHER" id="PTHR35011">
    <property type="entry name" value="2,3-DIKETO-L-GULONATE TRAP TRANSPORTER SMALL PERMEASE PROTEIN YIAM"/>
    <property type="match status" value="1"/>
</dbReference>
<comment type="subcellular location">
    <subcellularLocation>
        <location evidence="1 9">Cell inner membrane</location>
        <topology evidence="1 9">Multi-pass membrane protein</topology>
    </subcellularLocation>
</comment>
<feature type="transmembrane region" description="Helical" evidence="9">
    <location>
        <begin position="95"/>
        <end position="113"/>
    </location>
</feature>
<dbReference type="RefSeq" id="WP_386802536.1">
    <property type="nucleotide sequence ID" value="NZ_JBHTMU010000011.1"/>
</dbReference>
<evidence type="ECO:0000256" key="3">
    <source>
        <dbReference type="ARBA" id="ARBA00022475"/>
    </source>
</evidence>
<comment type="subunit">
    <text evidence="9">The complex comprises the extracytoplasmic solute receptor protein and the two transmembrane proteins.</text>
</comment>
<evidence type="ECO:0000256" key="6">
    <source>
        <dbReference type="ARBA" id="ARBA00022989"/>
    </source>
</evidence>
<feature type="transmembrane region" description="Helical" evidence="9">
    <location>
        <begin position="134"/>
        <end position="155"/>
    </location>
</feature>
<keyword evidence="12" id="KW-1185">Reference proteome</keyword>
<evidence type="ECO:0000313" key="11">
    <source>
        <dbReference type="EMBL" id="MFD1342458.1"/>
    </source>
</evidence>
<evidence type="ECO:0000313" key="12">
    <source>
        <dbReference type="Proteomes" id="UP001597135"/>
    </source>
</evidence>
<reference evidence="12" key="1">
    <citation type="journal article" date="2019" name="Int. J. Syst. Evol. Microbiol.">
        <title>The Global Catalogue of Microorganisms (GCM) 10K type strain sequencing project: providing services to taxonomists for standard genome sequencing and annotation.</title>
        <authorList>
            <consortium name="The Broad Institute Genomics Platform"/>
            <consortium name="The Broad Institute Genome Sequencing Center for Infectious Disease"/>
            <person name="Wu L."/>
            <person name="Ma J."/>
        </authorList>
    </citation>
    <scope>NUCLEOTIDE SEQUENCE [LARGE SCALE GENOMIC DNA]</scope>
    <source>
        <strain evidence="12">CCUG 62953</strain>
    </source>
</reference>
<dbReference type="InterPro" id="IPR055348">
    <property type="entry name" value="DctQ"/>
</dbReference>
<evidence type="ECO:0000256" key="5">
    <source>
        <dbReference type="ARBA" id="ARBA00022692"/>
    </source>
</evidence>
<feature type="transmembrane region" description="Helical" evidence="9">
    <location>
        <begin position="56"/>
        <end position="75"/>
    </location>
</feature>
<keyword evidence="5 9" id="KW-0812">Transmembrane</keyword>